<protein>
    <recommendedName>
        <fullName evidence="17">Dynamin-like GTPase OPA1, mitochondrial</fullName>
        <ecNumber evidence="3">3.6.5.5</ecNumber>
    </recommendedName>
</protein>
<dbReference type="Pfam" id="PF19434">
    <property type="entry name" value="OPA1_C"/>
    <property type="match status" value="1"/>
</dbReference>
<dbReference type="GO" id="GO:0005758">
    <property type="term" value="C:mitochondrial intermembrane space"/>
    <property type="evidence" value="ECO:0007669"/>
    <property type="project" value="UniProtKB-SubCell"/>
</dbReference>
<dbReference type="EC" id="3.6.5.5" evidence="3"/>
<dbReference type="Proteomes" id="UP000215902">
    <property type="component" value="Unassembled WGS sequence"/>
</dbReference>
<comment type="caution">
    <text evidence="21">The sequence shown here is derived from an EMBL/GenBank/DDBJ whole genome shotgun (WGS) entry which is preliminary data.</text>
</comment>
<dbReference type="GO" id="GO:0003924">
    <property type="term" value="F:GTPase activity"/>
    <property type="evidence" value="ECO:0007669"/>
    <property type="project" value="InterPro"/>
</dbReference>
<feature type="compositionally biased region" description="Gly residues" evidence="19">
    <location>
        <begin position="239"/>
        <end position="249"/>
    </location>
</feature>
<proteinExistence type="predicted"/>
<dbReference type="InterPro" id="IPR045063">
    <property type="entry name" value="Dynamin_N"/>
</dbReference>
<evidence type="ECO:0000256" key="4">
    <source>
        <dbReference type="ARBA" id="ARBA00022692"/>
    </source>
</evidence>
<organism evidence="21 22">
    <name type="scientific">Macrostomum lignano</name>
    <dbReference type="NCBI Taxonomy" id="282301"/>
    <lineage>
        <taxon>Eukaryota</taxon>
        <taxon>Metazoa</taxon>
        <taxon>Spiralia</taxon>
        <taxon>Lophotrochozoa</taxon>
        <taxon>Platyhelminthes</taxon>
        <taxon>Rhabditophora</taxon>
        <taxon>Macrostomorpha</taxon>
        <taxon>Macrostomida</taxon>
        <taxon>Macrostomidae</taxon>
        <taxon>Macrostomum</taxon>
    </lineage>
</organism>
<evidence type="ECO:0000256" key="14">
    <source>
        <dbReference type="ARBA" id="ARBA00023134"/>
    </source>
</evidence>
<dbReference type="GO" id="GO:0005743">
    <property type="term" value="C:mitochondrial inner membrane"/>
    <property type="evidence" value="ECO:0007669"/>
    <property type="project" value="UniProtKB-SubCell"/>
</dbReference>
<dbReference type="InterPro" id="IPR001401">
    <property type="entry name" value="Dynamin_GTPase"/>
</dbReference>
<evidence type="ECO:0000256" key="6">
    <source>
        <dbReference type="ARBA" id="ARBA00022741"/>
    </source>
</evidence>
<reference evidence="21 22" key="1">
    <citation type="submission" date="2017-06" db="EMBL/GenBank/DDBJ databases">
        <title>A platform for efficient transgenesis in Macrostomum lignano, a flatworm model organism for stem cell research.</title>
        <authorList>
            <person name="Berezikov E."/>
        </authorList>
    </citation>
    <scope>NUCLEOTIDE SEQUENCE [LARGE SCALE GENOMIC DNA]</scope>
    <source>
        <strain evidence="21">DV1</strain>
        <tissue evidence="21">Whole organism</tissue>
    </source>
</reference>
<dbReference type="STRING" id="282301.A0A267GFJ6"/>
<dbReference type="CDD" id="cd08771">
    <property type="entry name" value="DLP_1"/>
    <property type="match status" value="1"/>
</dbReference>
<keyword evidence="14" id="KW-0342">GTP-binding</keyword>
<evidence type="ECO:0000256" key="18">
    <source>
        <dbReference type="ARBA" id="ARBA00048040"/>
    </source>
</evidence>
<keyword evidence="4" id="KW-0812">Transmembrane</keyword>
<evidence type="ECO:0000256" key="7">
    <source>
        <dbReference type="ARBA" id="ARBA00022792"/>
    </source>
</evidence>
<dbReference type="PANTHER" id="PTHR11566:SF67">
    <property type="entry name" value="DYNAMIN-LIKE 120 KDA PROTEIN, MITOCHONDRIAL"/>
    <property type="match status" value="1"/>
</dbReference>
<evidence type="ECO:0000256" key="3">
    <source>
        <dbReference type="ARBA" id="ARBA00011980"/>
    </source>
</evidence>
<evidence type="ECO:0000256" key="9">
    <source>
        <dbReference type="ARBA" id="ARBA00022946"/>
    </source>
</evidence>
<dbReference type="Gene3D" id="3.40.50.300">
    <property type="entry name" value="P-loop containing nucleotide triphosphate hydrolases"/>
    <property type="match status" value="1"/>
</dbReference>
<dbReference type="AlphaFoldDB" id="A0A267GFJ6"/>
<dbReference type="Pfam" id="PF00350">
    <property type="entry name" value="Dynamin_N"/>
    <property type="match status" value="1"/>
</dbReference>
<dbReference type="SUPFAM" id="SSF52540">
    <property type="entry name" value="P-loop containing nucleoside triphosphate hydrolases"/>
    <property type="match status" value="1"/>
</dbReference>
<dbReference type="EMBL" id="NIVC01000360">
    <property type="protein sequence ID" value="PAA84820.1"/>
    <property type="molecule type" value="Genomic_DNA"/>
</dbReference>
<comment type="subcellular location">
    <subcellularLocation>
        <location evidence="1">Mitochondrion inner membrane</location>
        <topology evidence="1">Single-pass membrane protein</topology>
    </subcellularLocation>
    <subcellularLocation>
        <location evidence="2">Mitochondrion intermembrane space</location>
    </subcellularLocation>
</comment>
<evidence type="ECO:0000256" key="1">
    <source>
        <dbReference type="ARBA" id="ARBA00004434"/>
    </source>
</evidence>
<dbReference type="PANTHER" id="PTHR11566">
    <property type="entry name" value="DYNAMIN"/>
    <property type="match status" value="1"/>
</dbReference>
<accession>A0A267GFJ6</accession>
<dbReference type="GO" id="GO:0008289">
    <property type="term" value="F:lipid binding"/>
    <property type="evidence" value="ECO:0007669"/>
    <property type="project" value="UniProtKB-KW"/>
</dbReference>
<evidence type="ECO:0000313" key="21">
    <source>
        <dbReference type="EMBL" id="PAA84820.1"/>
    </source>
</evidence>
<keyword evidence="6" id="KW-0547">Nucleotide-binding</keyword>
<evidence type="ECO:0000256" key="2">
    <source>
        <dbReference type="ARBA" id="ARBA00004569"/>
    </source>
</evidence>
<evidence type="ECO:0000256" key="13">
    <source>
        <dbReference type="ARBA" id="ARBA00023128"/>
    </source>
</evidence>
<sequence>EQAALMAALANKSSVALSRRCTTAHTSISSNSCALVPQRRALSASSSSGQQQGEQRRQRLRWLMRQTSLLRAVRLRYLLAAGAAAVAFESNRRYTEFKAGLPDAGWLTDRLRSFAELAANAGNGAVAKVRHVVDQKDHMHSAMQDFQSWLARHGSQTYASLVSTGSDSAKRASAVAASWFSFDSDGKQQQPQEQQPDEQLRQQMLELQAKYQRELESLESEVRALRSQLAEAKRASRSGGSGSVSVGGGGGRQLHKSLVELYSEVLDALSEHDSKFSVADHLPRVVVVGDQSAGKTSVLEMIAKARIFPRGAGEMMTRAPVQVTLAEGPYHVARFKDNPSREYDLTQESELAALRDTIERRMRSVVQSGGTVSAETISLSVQGPGLPRMVLVDLPGIISTETRGMASQTREAIRQLASQHMRNPNSIILCVADACVDPERSNAFDLVARHDPSGRRTIFVLTKLDLAERDRISPDRIGRLLAGRLLPLKALGYFAVVTGSGGADESIPAIQRYEEQFFRNSQFFKEGVLSVSQMTAANMAQAVSRRFWALVQESVEAQADAFKASRFNLETEWKHMFPGRRQYSRAELFERARSDLLDEVIALSALPAKHWEDSLRAGLERSLTPQALDALLEFSALCNNGEDPSSHSAAAELQSRLDIWLRKWADTELPSQCVQTAWEELYAQLDGLPCQPDHDRVLEPLQAAVRAEARKAHRWDPKAEGALRVLQMAALDERAVPTRADWDGAVALLRRVLQRRLAEVESELAKSCGPGAWERWTRWRGRTEAQQRLVQLSNELRNCLLTGAAVGGRRNPAELSDEDLIAVRRNLLAQGVEGVTDEELRSAWPLVYRQFALRCGLDSCAQCAKLYYHYQQRIGTAADCIAVPFFYRVGRMLDATSSALRQQIVNNEAHRLEKAVKSVLDAWADDPAKLREYLRGRSVQLAEDVQRLRLVEEKLDQFIEALNATKDPKRSRGNC</sequence>
<gene>
    <name evidence="21" type="ORF">BOX15_Mlig004017g2</name>
</gene>
<feature type="non-terminal residue" evidence="21">
    <location>
        <position position="1"/>
    </location>
</feature>
<dbReference type="GO" id="GO:0006897">
    <property type="term" value="P:endocytosis"/>
    <property type="evidence" value="ECO:0007669"/>
    <property type="project" value="TreeGrafter"/>
</dbReference>
<feature type="region of interest" description="Disordered" evidence="19">
    <location>
        <begin position="230"/>
        <end position="249"/>
    </location>
</feature>
<evidence type="ECO:0000256" key="19">
    <source>
        <dbReference type="SAM" id="MobiDB-lite"/>
    </source>
</evidence>
<keyword evidence="22" id="KW-1185">Reference proteome</keyword>
<dbReference type="InterPro" id="IPR045817">
    <property type="entry name" value="OPA1_C"/>
</dbReference>
<dbReference type="GO" id="GO:0008017">
    <property type="term" value="F:microtubule binding"/>
    <property type="evidence" value="ECO:0007669"/>
    <property type="project" value="TreeGrafter"/>
</dbReference>
<evidence type="ECO:0000313" key="22">
    <source>
        <dbReference type="Proteomes" id="UP000215902"/>
    </source>
</evidence>
<dbReference type="GO" id="GO:0016559">
    <property type="term" value="P:peroxisome fission"/>
    <property type="evidence" value="ECO:0007669"/>
    <property type="project" value="TreeGrafter"/>
</dbReference>
<dbReference type="GO" id="GO:0000266">
    <property type="term" value="P:mitochondrial fission"/>
    <property type="evidence" value="ECO:0007669"/>
    <property type="project" value="TreeGrafter"/>
</dbReference>
<dbReference type="PROSITE" id="PS51718">
    <property type="entry name" value="G_DYNAMIN_2"/>
    <property type="match status" value="1"/>
</dbReference>
<dbReference type="InterPro" id="IPR027417">
    <property type="entry name" value="P-loop_NTPase"/>
</dbReference>
<keyword evidence="10" id="KW-1133">Transmembrane helix</keyword>
<feature type="domain" description="Dynamin-type G" evidence="20">
    <location>
        <begin position="279"/>
        <end position="556"/>
    </location>
</feature>
<dbReference type="InterPro" id="IPR030381">
    <property type="entry name" value="G_DYNAMIN_dom"/>
</dbReference>
<name>A0A267GFJ6_9PLAT</name>
<keyword evidence="11" id="KW-0175">Coiled coil</keyword>
<comment type="catalytic activity">
    <reaction evidence="18">
        <text>GTP + H2O = GDP + phosphate + H(+)</text>
        <dbReference type="Rhea" id="RHEA:19669"/>
        <dbReference type="ChEBI" id="CHEBI:15377"/>
        <dbReference type="ChEBI" id="CHEBI:15378"/>
        <dbReference type="ChEBI" id="CHEBI:37565"/>
        <dbReference type="ChEBI" id="CHEBI:43474"/>
        <dbReference type="ChEBI" id="CHEBI:58189"/>
        <dbReference type="EC" id="3.6.5.5"/>
    </reaction>
</comment>
<keyword evidence="5" id="KW-0053">Apoptosis</keyword>
<dbReference type="OrthoDB" id="415706at2759"/>
<dbReference type="GO" id="GO:0008053">
    <property type="term" value="P:mitochondrial fusion"/>
    <property type="evidence" value="ECO:0007669"/>
    <property type="project" value="TreeGrafter"/>
</dbReference>
<dbReference type="GO" id="GO:0006915">
    <property type="term" value="P:apoptotic process"/>
    <property type="evidence" value="ECO:0007669"/>
    <property type="project" value="UniProtKB-KW"/>
</dbReference>
<keyword evidence="16" id="KW-1015">Disulfide bond</keyword>
<dbReference type="PRINTS" id="PR00195">
    <property type="entry name" value="DYNAMIN"/>
</dbReference>
<keyword evidence="8" id="KW-0378">Hydrolase</keyword>
<evidence type="ECO:0000256" key="5">
    <source>
        <dbReference type="ARBA" id="ARBA00022703"/>
    </source>
</evidence>
<dbReference type="GO" id="GO:0048312">
    <property type="term" value="P:intracellular distribution of mitochondria"/>
    <property type="evidence" value="ECO:0007669"/>
    <property type="project" value="TreeGrafter"/>
</dbReference>
<dbReference type="InterPro" id="IPR022812">
    <property type="entry name" value="Dynamin"/>
</dbReference>
<keyword evidence="15" id="KW-0472">Membrane</keyword>
<evidence type="ECO:0000256" key="12">
    <source>
        <dbReference type="ARBA" id="ARBA00023121"/>
    </source>
</evidence>
<evidence type="ECO:0000256" key="8">
    <source>
        <dbReference type="ARBA" id="ARBA00022801"/>
    </source>
</evidence>
<dbReference type="GO" id="GO:0005874">
    <property type="term" value="C:microtubule"/>
    <property type="evidence" value="ECO:0007669"/>
    <property type="project" value="TreeGrafter"/>
</dbReference>
<dbReference type="GO" id="GO:0005525">
    <property type="term" value="F:GTP binding"/>
    <property type="evidence" value="ECO:0007669"/>
    <property type="project" value="UniProtKB-KW"/>
</dbReference>
<evidence type="ECO:0000259" key="20">
    <source>
        <dbReference type="PROSITE" id="PS51718"/>
    </source>
</evidence>
<keyword evidence="9" id="KW-0809">Transit peptide</keyword>
<keyword evidence="13" id="KW-0496">Mitochondrion</keyword>
<dbReference type="SMART" id="SM00053">
    <property type="entry name" value="DYNc"/>
    <property type="match status" value="1"/>
</dbReference>
<evidence type="ECO:0000256" key="17">
    <source>
        <dbReference type="ARBA" id="ARBA00044791"/>
    </source>
</evidence>
<evidence type="ECO:0000256" key="10">
    <source>
        <dbReference type="ARBA" id="ARBA00022989"/>
    </source>
</evidence>
<evidence type="ECO:0000256" key="15">
    <source>
        <dbReference type="ARBA" id="ARBA00023136"/>
    </source>
</evidence>
<keyword evidence="12" id="KW-0446">Lipid-binding</keyword>
<evidence type="ECO:0000256" key="16">
    <source>
        <dbReference type="ARBA" id="ARBA00023157"/>
    </source>
</evidence>
<evidence type="ECO:0000256" key="11">
    <source>
        <dbReference type="ARBA" id="ARBA00023054"/>
    </source>
</evidence>
<keyword evidence="7" id="KW-0999">Mitochondrion inner membrane</keyword>